<accession>A0ABN0W361</accession>
<name>A0ABN0W361_9BACI</name>
<dbReference type="RefSeq" id="WP_343797454.1">
    <property type="nucleotide sequence ID" value="NZ_BAAADJ010000014.1"/>
</dbReference>
<proteinExistence type="predicted"/>
<protein>
    <submittedName>
        <fullName evidence="1">Uncharacterized protein</fullName>
    </submittedName>
</protein>
<sequence>MFPKVNNSRNEESELNRIINQNQSRINQSGNSDVDVNVKVEVDTKPIAYALLVSLLSTNQLSRSQFNEAVNQLDELLDRSGSSRRGNSHPWFRR</sequence>
<dbReference type="Proteomes" id="UP001500782">
    <property type="component" value="Unassembled WGS sequence"/>
</dbReference>
<organism evidence="1 2">
    <name type="scientific">Bacillus carboniphilus</name>
    <dbReference type="NCBI Taxonomy" id="86663"/>
    <lineage>
        <taxon>Bacteria</taxon>
        <taxon>Bacillati</taxon>
        <taxon>Bacillota</taxon>
        <taxon>Bacilli</taxon>
        <taxon>Bacillales</taxon>
        <taxon>Bacillaceae</taxon>
        <taxon>Bacillus</taxon>
    </lineage>
</organism>
<gene>
    <name evidence="1" type="ORF">GCM10008967_12990</name>
</gene>
<keyword evidence="2" id="KW-1185">Reference proteome</keyword>
<evidence type="ECO:0000313" key="2">
    <source>
        <dbReference type="Proteomes" id="UP001500782"/>
    </source>
</evidence>
<evidence type="ECO:0000313" key="1">
    <source>
        <dbReference type="EMBL" id="GAA0323868.1"/>
    </source>
</evidence>
<dbReference type="EMBL" id="BAAADJ010000014">
    <property type="protein sequence ID" value="GAA0323868.1"/>
    <property type="molecule type" value="Genomic_DNA"/>
</dbReference>
<reference evidence="1 2" key="1">
    <citation type="journal article" date="2019" name="Int. J. Syst. Evol. Microbiol.">
        <title>The Global Catalogue of Microorganisms (GCM) 10K type strain sequencing project: providing services to taxonomists for standard genome sequencing and annotation.</title>
        <authorList>
            <consortium name="The Broad Institute Genomics Platform"/>
            <consortium name="The Broad Institute Genome Sequencing Center for Infectious Disease"/>
            <person name="Wu L."/>
            <person name="Ma J."/>
        </authorList>
    </citation>
    <scope>NUCLEOTIDE SEQUENCE [LARGE SCALE GENOMIC DNA]</scope>
    <source>
        <strain evidence="1 2">JCM 9731</strain>
    </source>
</reference>
<comment type="caution">
    <text evidence="1">The sequence shown here is derived from an EMBL/GenBank/DDBJ whole genome shotgun (WGS) entry which is preliminary data.</text>
</comment>